<comment type="caution">
    <text evidence="1">The sequence shown here is derived from an EMBL/GenBank/DDBJ whole genome shotgun (WGS) entry which is preliminary data.</text>
</comment>
<protein>
    <recommendedName>
        <fullName evidence="3">Type IV toxin-antitoxin system AbiEi family antitoxin domain-containing protein</fullName>
    </recommendedName>
</protein>
<accession>A0A927Q149</accession>
<gene>
    <name evidence="1" type="ORF">IE331_05785</name>
</gene>
<sequence>MLPRPMQPWLDPCASIPDDRPFTRAQARAEGVHGRQLLEWTRAGLLAHPIHGVYHARQLPDSLGLRLAVLRLVVPEDAVVTDRTAAWLLGAPMALAPGDHLVVPRVSMFRPPGYRLRNGLAASGERMLDDDEITEIDGIRVTTPLRTACDLGRLLHRDQAMAGLDQMLRVSRVGVETLVAYSGRFRGRRGMRQLRCLAPLADPRAQSPGESILRLRWVDCSDLPRPTPQLAVPGPGGLVYFLDLGVEGLRYAAEYDGAEWHGPDRRAHDQERRRYLAEQEGYLIDVLRAENIHGPHQNAELVLRAGIARVRKLAARR</sequence>
<evidence type="ECO:0000313" key="2">
    <source>
        <dbReference type="Proteomes" id="UP000616839"/>
    </source>
</evidence>
<name>A0A927Q149_9ACTN</name>
<dbReference type="RefSeq" id="WP_192141317.1">
    <property type="nucleotide sequence ID" value="NZ_JACYXZ010000001.1"/>
</dbReference>
<dbReference type="Proteomes" id="UP000616839">
    <property type="component" value="Unassembled WGS sequence"/>
</dbReference>
<dbReference type="AlphaFoldDB" id="A0A927Q149"/>
<keyword evidence="2" id="KW-1185">Reference proteome</keyword>
<reference evidence="1" key="1">
    <citation type="submission" date="2020-09" db="EMBL/GenBank/DDBJ databases">
        <title>Nocardioides sp. strain MJB4 16S ribosomal RNA gene Genome sequencing and assembly.</title>
        <authorList>
            <person name="Kim I."/>
        </authorList>
    </citation>
    <scope>NUCLEOTIDE SEQUENCE</scope>
    <source>
        <strain evidence="1">MJB4</strain>
    </source>
</reference>
<organism evidence="1 2">
    <name type="scientific">Nocardioides donggukensis</name>
    <dbReference type="NCBI Taxonomy" id="2774019"/>
    <lineage>
        <taxon>Bacteria</taxon>
        <taxon>Bacillati</taxon>
        <taxon>Actinomycetota</taxon>
        <taxon>Actinomycetes</taxon>
        <taxon>Propionibacteriales</taxon>
        <taxon>Nocardioidaceae</taxon>
        <taxon>Nocardioides</taxon>
    </lineage>
</organism>
<proteinExistence type="predicted"/>
<evidence type="ECO:0000313" key="1">
    <source>
        <dbReference type="EMBL" id="MBD8869129.1"/>
    </source>
</evidence>
<dbReference type="EMBL" id="JACYXZ010000001">
    <property type="protein sequence ID" value="MBD8869129.1"/>
    <property type="molecule type" value="Genomic_DNA"/>
</dbReference>
<evidence type="ECO:0008006" key="3">
    <source>
        <dbReference type="Google" id="ProtNLM"/>
    </source>
</evidence>